<dbReference type="CDD" id="cd08977">
    <property type="entry name" value="SusD"/>
    <property type="match status" value="1"/>
</dbReference>
<evidence type="ECO:0000313" key="8">
    <source>
        <dbReference type="EMBL" id="MRX76962.1"/>
    </source>
</evidence>
<gene>
    <name evidence="8" type="ORF">GJU39_12780</name>
</gene>
<comment type="caution">
    <text evidence="8">The sequence shown here is derived from an EMBL/GenBank/DDBJ whole genome shotgun (WGS) entry which is preliminary data.</text>
</comment>
<dbReference type="SUPFAM" id="SSF48452">
    <property type="entry name" value="TPR-like"/>
    <property type="match status" value="1"/>
</dbReference>
<evidence type="ECO:0000256" key="2">
    <source>
        <dbReference type="ARBA" id="ARBA00006275"/>
    </source>
</evidence>
<dbReference type="OrthoDB" id="5694214at2"/>
<accession>A0A7K0G033</accession>
<keyword evidence="3" id="KW-0732">Signal</keyword>
<keyword evidence="4" id="KW-0472">Membrane</keyword>
<evidence type="ECO:0000256" key="5">
    <source>
        <dbReference type="ARBA" id="ARBA00023237"/>
    </source>
</evidence>
<evidence type="ECO:0000259" key="7">
    <source>
        <dbReference type="Pfam" id="PF14322"/>
    </source>
</evidence>
<organism evidence="8 9">
    <name type="scientific">Pedobacter petrophilus</name>
    <dbReference type="NCBI Taxonomy" id="1908241"/>
    <lineage>
        <taxon>Bacteria</taxon>
        <taxon>Pseudomonadati</taxon>
        <taxon>Bacteroidota</taxon>
        <taxon>Sphingobacteriia</taxon>
        <taxon>Sphingobacteriales</taxon>
        <taxon>Sphingobacteriaceae</taxon>
        <taxon>Pedobacter</taxon>
    </lineage>
</organism>
<dbReference type="InterPro" id="IPR012944">
    <property type="entry name" value="SusD_RagB_dom"/>
</dbReference>
<dbReference type="AlphaFoldDB" id="A0A7K0G033"/>
<evidence type="ECO:0000256" key="3">
    <source>
        <dbReference type="ARBA" id="ARBA00022729"/>
    </source>
</evidence>
<sequence length="490" mass="55761">MKNIFKILILIFFVSIQTGCKKFLDEKQFSSLDLATFPKSEEDLRVLANGLYIMFEANEGYGRSNLILTDIFSDELTTIATSGPRYEMQNHLITPVNSEIDQFWVRNYIIISRANVIIKQAPLSGLSDAVINPYLAEARFIRAHCYFELVKMFGNVPLVLESFTELEDLKAQKPSRTEQSLVYKQIIEDFKYAELNLKKEAQISSGYKGTASSGAATSLLAKVYLTRAYMPFKEADDFQNAAAACEKVINSKEYNLFPNYSDVFNVTKENGIEHIFSIQFDQAPNRAGGMTGFLVDGLVYPNSFGSFPAERKFYDSFPSTDVIRKKFNFYDQGVGITGTPYNYLTTPTTNPFCAKYRDDALALTTFNDRCNFLIIRYADVLLMHSEALNRINPADPNKYIGINKVRFRVNLGLLSGLDQNAFENAVLDERHWEFCFEGKRRDDLIRMGKLVTVLTAAGFTNIKDFHRYYPVPQPQINLNTNLLPQNNGYQ</sequence>
<evidence type="ECO:0000256" key="1">
    <source>
        <dbReference type="ARBA" id="ARBA00004442"/>
    </source>
</evidence>
<evidence type="ECO:0000259" key="6">
    <source>
        <dbReference type="Pfam" id="PF07980"/>
    </source>
</evidence>
<dbReference type="InterPro" id="IPR011990">
    <property type="entry name" value="TPR-like_helical_dom_sf"/>
</dbReference>
<proteinExistence type="inferred from homology"/>
<evidence type="ECO:0000256" key="4">
    <source>
        <dbReference type="ARBA" id="ARBA00023136"/>
    </source>
</evidence>
<comment type="similarity">
    <text evidence="2">Belongs to the SusD family.</text>
</comment>
<dbReference type="GO" id="GO:0009279">
    <property type="term" value="C:cell outer membrane"/>
    <property type="evidence" value="ECO:0007669"/>
    <property type="project" value="UniProtKB-SubCell"/>
</dbReference>
<name>A0A7K0G033_9SPHI</name>
<keyword evidence="5" id="KW-0998">Cell outer membrane</keyword>
<dbReference type="Gene3D" id="1.25.40.390">
    <property type="match status" value="1"/>
</dbReference>
<feature type="domain" description="RagB/SusD" evidence="6">
    <location>
        <begin position="323"/>
        <end position="489"/>
    </location>
</feature>
<dbReference type="InterPro" id="IPR033985">
    <property type="entry name" value="SusD-like_N"/>
</dbReference>
<dbReference type="Proteomes" id="UP000487757">
    <property type="component" value="Unassembled WGS sequence"/>
</dbReference>
<dbReference type="Pfam" id="PF14322">
    <property type="entry name" value="SusD-like_3"/>
    <property type="match status" value="1"/>
</dbReference>
<dbReference type="RefSeq" id="WP_154281189.1">
    <property type="nucleotide sequence ID" value="NZ_JBHUJQ010000001.1"/>
</dbReference>
<comment type="subcellular location">
    <subcellularLocation>
        <location evidence="1">Cell outer membrane</location>
    </subcellularLocation>
</comment>
<dbReference type="EMBL" id="WKKH01000018">
    <property type="protein sequence ID" value="MRX76962.1"/>
    <property type="molecule type" value="Genomic_DNA"/>
</dbReference>
<evidence type="ECO:0000313" key="9">
    <source>
        <dbReference type="Proteomes" id="UP000487757"/>
    </source>
</evidence>
<keyword evidence="9" id="KW-1185">Reference proteome</keyword>
<reference evidence="8 9" key="1">
    <citation type="submission" date="2019-11" db="EMBL/GenBank/DDBJ databases">
        <title>Pedobacter petrophilus genome.</title>
        <authorList>
            <person name="Feldbauer M.J."/>
            <person name="Newman J.D."/>
        </authorList>
    </citation>
    <scope>NUCLEOTIDE SEQUENCE [LARGE SCALE GENOMIC DNA]</scope>
    <source>
        <strain evidence="8 9">LMG 29686</strain>
    </source>
</reference>
<feature type="domain" description="SusD-like N-terminal" evidence="7">
    <location>
        <begin position="22"/>
        <end position="225"/>
    </location>
</feature>
<dbReference type="Pfam" id="PF07980">
    <property type="entry name" value="SusD_RagB"/>
    <property type="match status" value="1"/>
</dbReference>
<protein>
    <submittedName>
        <fullName evidence="8">RagB/SusD family nutrient uptake outer membrane protein</fullName>
    </submittedName>
</protein>